<sequence>MDRFTRWQEAIPMPGIQAEAVAKTFATHWVLAFGTQTTIATDRGRQFESDLFAQPSTLSGTKRIHKCAYYLQANGLVGRFHCQLKACLWCQRNPNKYTDNFPLVQLNFRTMIKVETDCRPAEIV</sequence>
<dbReference type="PANTHER" id="PTHR38681">
    <property type="entry name" value="RETROVIRUS-RELATED POL POLYPROTEIN FROM TRANSPOSON 412-LIKE PROTEIN-RELATED"/>
    <property type="match status" value="1"/>
</dbReference>
<reference evidence="2" key="1">
    <citation type="submission" date="2018-11" db="EMBL/GenBank/DDBJ databases">
        <authorList>
            <consortium name="Pathogen Informatics"/>
        </authorList>
    </citation>
    <scope>NUCLEOTIDE SEQUENCE</scope>
</reference>
<proteinExistence type="predicted"/>
<evidence type="ECO:0000259" key="1">
    <source>
        <dbReference type="PROSITE" id="PS50994"/>
    </source>
</evidence>
<feature type="domain" description="Integrase catalytic" evidence="1">
    <location>
        <begin position="1"/>
        <end position="86"/>
    </location>
</feature>
<dbReference type="OrthoDB" id="10053156at2759"/>
<dbReference type="InterPro" id="IPR001584">
    <property type="entry name" value="Integrase_cat-core"/>
</dbReference>
<evidence type="ECO:0000313" key="2">
    <source>
        <dbReference type="EMBL" id="VEL34922.1"/>
    </source>
</evidence>
<accession>A0A448XEW9</accession>
<dbReference type="PANTHER" id="PTHR38681:SF1">
    <property type="entry name" value="RETROVIRUS-RELATED POL POLYPROTEIN FROM TRANSPOSON 412-LIKE PROTEIN"/>
    <property type="match status" value="1"/>
</dbReference>
<dbReference type="Gene3D" id="3.30.420.10">
    <property type="entry name" value="Ribonuclease H-like superfamily/Ribonuclease H"/>
    <property type="match status" value="1"/>
</dbReference>
<name>A0A448XEW9_9PLAT</name>
<comment type="caution">
    <text evidence="2">The sequence shown here is derived from an EMBL/GenBank/DDBJ whole genome shotgun (WGS) entry which is preliminary data.</text>
</comment>
<dbReference type="SUPFAM" id="SSF53098">
    <property type="entry name" value="Ribonuclease H-like"/>
    <property type="match status" value="1"/>
</dbReference>
<gene>
    <name evidence="2" type="ORF">PXEA_LOCUS28362</name>
</gene>
<protein>
    <recommendedName>
        <fullName evidence="1">Integrase catalytic domain-containing protein</fullName>
    </recommendedName>
</protein>
<dbReference type="GO" id="GO:0003676">
    <property type="term" value="F:nucleic acid binding"/>
    <property type="evidence" value="ECO:0007669"/>
    <property type="project" value="InterPro"/>
</dbReference>
<organism evidence="2 3">
    <name type="scientific">Protopolystoma xenopodis</name>
    <dbReference type="NCBI Taxonomy" id="117903"/>
    <lineage>
        <taxon>Eukaryota</taxon>
        <taxon>Metazoa</taxon>
        <taxon>Spiralia</taxon>
        <taxon>Lophotrochozoa</taxon>
        <taxon>Platyhelminthes</taxon>
        <taxon>Monogenea</taxon>
        <taxon>Polyopisthocotylea</taxon>
        <taxon>Polystomatidea</taxon>
        <taxon>Polystomatidae</taxon>
        <taxon>Protopolystoma</taxon>
    </lineage>
</organism>
<dbReference type="Proteomes" id="UP000784294">
    <property type="component" value="Unassembled WGS sequence"/>
</dbReference>
<dbReference type="InterPro" id="IPR012337">
    <property type="entry name" value="RNaseH-like_sf"/>
</dbReference>
<evidence type="ECO:0000313" key="3">
    <source>
        <dbReference type="Proteomes" id="UP000784294"/>
    </source>
</evidence>
<keyword evidence="3" id="KW-1185">Reference proteome</keyword>
<dbReference type="GO" id="GO:0015074">
    <property type="term" value="P:DNA integration"/>
    <property type="evidence" value="ECO:0007669"/>
    <property type="project" value="InterPro"/>
</dbReference>
<dbReference type="PROSITE" id="PS50994">
    <property type="entry name" value="INTEGRASE"/>
    <property type="match status" value="1"/>
</dbReference>
<dbReference type="InterPro" id="IPR036397">
    <property type="entry name" value="RNaseH_sf"/>
</dbReference>
<dbReference type="EMBL" id="CAAALY010248697">
    <property type="protein sequence ID" value="VEL34922.1"/>
    <property type="molecule type" value="Genomic_DNA"/>
</dbReference>
<dbReference type="AlphaFoldDB" id="A0A448XEW9"/>